<evidence type="ECO:0000256" key="4">
    <source>
        <dbReference type="ARBA" id="ARBA00022692"/>
    </source>
</evidence>
<comment type="subcellular location">
    <subcellularLocation>
        <location evidence="1">Cell membrane</location>
        <topology evidence="1">Multi-pass membrane protein</topology>
    </subcellularLocation>
</comment>
<keyword evidence="3" id="KW-1003">Cell membrane</keyword>
<dbReference type="GO" id="GO:0005886">
    <property type="term" value="C:plasma membrane"/>
    <property type="evidence" value="ECO:0007669"/>
    <property type="project" value="UniProtKB-SubCell"/>
</dbReference>
<evidence type="ECO:0000313" key="11">
    <source>
        <dbReference type="Proteomes" id="UP001141650"/>
    </source>
</evidence>
<name>A0AA42BYX5_9MYCO</name>
<feature type="transmembrane region" description="Helical" evidence="8">
    <location>
        <begin position="238"/>
        <end position="258"/>
    </location>
</feature>
<feature type="transmembrane region" description="Helical" evidence="8">
    <location>
        <begin position="201"/>
        <end position="218"/>
    </location>
</feature>
<feature type="transmembrane region" description="Helical" evidence="8">
    <location>
        <begin position="22"/>
        <end position="41"/>
    </location>
</feature>
<evidence type="ECO:0000256" key="6">
    <source>
        <dbReference type="ARBA" id="ARBA00023136"/>
    </source>
</evidence>
<feature type="domain" description="Na+/H+ antiporter MnhB subunit-related protein" evidence="9">
    <location>
        <begin position="171"/>
        <end position="292"/>
    </location>
</feature>
<proteinExistence type="inferred from homology"/>
<accession>A0AA42BYX5</accession>
<comment type="similarity">
    <text evidence="2">Belongs to the CPA3 antiporters (TC 2.A.63) subunit B family.</text>
</comment>
<evidence type="ECO:0000256" key="5">
    <source>
        <dbReference type="ARBA" id="ARBA00022989"/>
    </source>
</evidence>
<evidence type="ECO:0000256" key="2">
    <source>
        <dbReference type="ARBA" id="ARBA00009425"/>
    </source>
</evidence>
<dbReference type="AlphaFoldDB" id="A0AA42BYX5"/>
<organism evidence="10 11">
    <name type="scientific">Mycobacterium alsense</name>
    <dbReference type="NCBI Taxonomy" id="324058"/>
    <lineage>
        <taxon>Bacteria</taxon>
        <taxon>Bacillati</taxon>
        <taxon>Actinomycetota</taxon>
        <taxon>Actinomycetes</taxon>
        <taxon>Mycobacteriales</taxon>
        <taxon>Mycobacteriaceae</taxon>
        <taxon>Mycobacterium</taxon>
    </lineage>
</organism>
<feature type="region of interest" description="Disordered" evidence="7">
    <location>
        <begin position="108"/>
        <end position="160"/>
    </location>
</feature>
<protein>
    <submittedName>
        <fullName evidence="10">Sodium:proton antiporter</fullName>
    </submittedName>
</protein>
<keyword evidence="5 8" id="KW-1133">Transmembrane helix</keyword>
<dbReference type="PANTHER" id="PTHR33932">
    <property type="entry name" value="NA(+)/H(+) ANTIPORTER SUBUNIT B"/>
    <property type="match status" value="1"/>
</dbReference>
<gene>
    <name evidence="10" type="ORF">H7K38_11310</name>
</gene>
<feature type="transmembrane region" description="Helical" evidence="8">
    <location>
        <begin position="81"/>
        <end position="98"/>
    </location>
</feature>
<keyword evidence="4 8" id="KW-0812">Transmembrane</keyword>
<feature type="transmembrane region" description="Helical" evidence="8">
    <location>
        <begin position="174"/>
        <end position="195"/>
    </location>
</feature>
<evidence type="ECO:0000256" key="3">
    <source>
        <dbReference type="ARBA" id="ARBA00022475"/>
    </source>
</evidence>
<reference evidence="10" key="2">
    <citation type="journal article" date="2022" name="BMC Genomics">
        <title>Comparative genome analysis of mycobacteria focusing on tRNA and non-coding RNA.</title>
        <authorList>
            <person name="Behra P.R.K."/>
            <person name="Pettersson B.M.F."/>
            <person name="Ramesh M."/>
            <person name="Das S."/>
            <person name="Dasgupta S."/>
            <person name="Kirsebom L.A."/>
        </authorList>
    </citation>
    <scope>NUCLEOTIDE SEQUENCE</scope>
    <source>
        <strain evidence="10">CCUG 55640</strain>
    </source>
</reference>
<dbReference type="PANTHER" id="PTHR33932:SF4">
    <property type="entry name" value="NA(+)_H(+) ANTIPORTER SUBUNIT B"/>
    <property type="match status" value="1"/>
</dbReference>
<evidence type="ECO:0000313" key="10">
    <source>
        <dbReference type="EMBL" id="MCV7379238.1"/>
    </source>
</evidence>
<comment type="caution">
    <text evidence="10">The sequence shown here is derived from an EMBL/GenBank/DDBJ whole genome shotgun (WGS) entry which is preliminary data.</text>
</comment>
<keyword evidence="6 8" id="KW-0472">Membrane</keyword>
<reference evidence="10" key="1">
    <citation type="submission" date="2020-07" db="EMBL/GenBank/DDBJ databases">
        <authorList>
            <person name="Pettersson B.M.F."/>
            <person name="Behra P.R.K."/>
            <person name="Ramesh M."/>
            <person name="Das S."/>
            <person name="Dasgupta S."/>
            <person name="Kirsebom L.A."/>
        </authorList>
    </citation>
    <scope>NUCLEOTIDE SEQUENCE</scope>
    <source>
        <strain evidence="10">CCUG 55640</strain>
    </source>
</reference>
<sequence length="316" mass="33284">MGEGAVAEPRLPRGARWHRPRLAAALVAVFAVVVMIGLTGLPDGANALPHIARHAITIALPRWGTTEVVNEVVYGSRAFDTFGETFLLLAAVVAVLVLSRGREPRAEYVGEASAGRAEQERADPAERADEKESRAREAEQRERADEPAPENADDDPLGGPAPERAIAMTVVVRVGARIAAVILAVAGAYLAAWGYTPGGGFPAGVVLAGVVVLLYTALGHRAMRAVVRPSVLEIAEMLGAAAIVAAGLVGLWLAGSFLDNWLPLAPQQQIRSGGTLQVISVAELVEVATGITIAVFALLGMGHDWTPDLRKKEDER</sequence>
<evidence type="ECO:0000256" key="7">
    <source>
        <dbReference type="SAM" id="MobiDB-lite"/>
    </source>
</evidence>
<dbReference type="Pfam" id="PF04039">
    <property type="entry name" value="MnhB"/>
    <property type="match status" value="1"/>
</dbReference>
<dbReference type="InterPro" id="IPR050622">
    <property type="entry name" value="CPA3_antiporter_subunitB"/>
</dbReference>
<feature type="compositionally biased region" description="Acidic residues" evidence="7">
    <location>
        <begin position="147"/>
        <end position="156"/>
    </location>
</feature>
<dbReference type="EMBL" id="JACKVH010000012">
    <property type="protein sequence ID" value="MCV7379238.1"/>
    <property type="molecule type" value="Genomic_DNA"/>
</dbReference>
<dbReference type="InterPro" id="IPR007182">
    <property type="entry name" value="MnhB"/>
</dbReference>
<evidence type="ECO:0000256" key="8">
    <source>
        <dbReference type="SAM" id="Phobius"/>
    </source>
</evidence>
<evidence type="ECO:0000259" key="9">
    <source>
        <dbReference type="Pfam" id="PF04039"/>
    </source>
</evidence>
<evidence type="ECO:0000256" key="1">
    <source>
        <dbReference type="ARBA" id="ARBA00004651"/>
    </source>
</evidence>
<dbReference type="Proteomes" id="UP001141650">
    <property type="component" value="Unassembled WGS sequence"/>
</dbReference>
<feature type="compositionally biased region" description="Basic and acidic residues" evidence="7">
    <location>
        <begin position="117"/>
        <end position="146"/>
    </location>
</feature>
<feature type="transmembrane region" description="Helical" evidence="8">
    <location>
        <begin position="278"/>
        <end position="302"/>
    </location>
</feature>